<evidence type="ECO:0000313" key="3">
    <source>
        <dbReference type="Proteomes" id="UP001500973"/>
    </source>
</evidence>
<gene>
    <name evidence="2" type="ORF">GCM10009601_57000</name>
</gene>
<protein>
    <recommendedName>
        <fullName evidence="4">Transposase</fullName>
    </recommendedName>
</protein>
<reference evidence="3" key="1">
    <citation type="journal article" date="2019" name="Int. J. Syst. Evol. Microbiol.">
        <title>The Global Catalogue of Microorganisms (GCM) 10K type strain sequencing project: providing services to taxonomists for standard genome sequencing and annotation.</title>
        <authorList>
            <consortium name="The Broad Institute Genomics Platform"/>
            <consortium name="The Broad Institute Genome Sequencing Center for Infectious Disease"/>
            <person name="Wu L."/>
            <person name="Ma J."/>
        </authorList>
    </citation>
    <scope>NUCLEOTIDE SEQUENCE [LARGE SCALE GENOMIC DNA]</scope>
    <source>
        <strain evidence="3">JCM 11756</strain>
    </source>
</reference>
<proteinExistence type="predicted"/>
<comment type="caution">
    <text evidence="2">The sequence shown here is derived from an EMBL/GenBank/DDBJ whole genome shotgun (WGS) entry which is preliminary data.</text>
</comment>
<feature type="compositionally biased region" description="Low complexity" evidence="1">
    <location>
        <begin position="56"/>
        <end position="67"/>
    </location>
</feature>
<organism evidence="2 3">
    <name type="scientific">Streptomyces thermospinosisporus</name>
    <dbReference type="NCBI Taxonomy" id="161482"/>
    <lineage>
        <taxon>Bacteria</taxon>
        <taxon>Bacillati</taxon>
        <taxon>Actinomycetota</taxon>
        <taxon>Actinomycetes</taxon>
        <taxon>Kitasatosporales</taxon>
        <taxon>Streptomycetaceae</taxon>
        <taxon>Streptomyces</taxon>
    </lineage>
</organism>
<keyword evidence="3" id="KW-1185">Reference proteome</keyword>
<evidence type="ECO:0000313" key="2">
    <source>
        <dbReference type="EMBL" id="GAA1433759.1"/>
    </source>
</evidence>
<evidence type="ECO:0008006" key="4">
    <source>
        <dbReference type="Google" id="ProtNLM"/>
    </source>
</evidence>
<dbReference type="Proteomes" id="UP001500973">
    <property type="component" value="Unassembled WGS sequence"/>
</dbReference>
<sequence>MTPSRDAVDGGRSRREPFTARSGASPSEGRHATHGARRVAKDRANIGRSASLQIDSSGNKTSKTGSSGRFGIVRAGSRASGPTPVAVLAHGPENHVPTHNPPGAGTSQPGFGALPPGRRARLLHVRSRTGVCLEGGSPRT</sequence>
<dbReference type="EMBL" id="BAAAIZ010000110">
    <property type="protein sequence ID" value="GAA1433759.1"/>
    <property type="molecule type" value="Genomic_DNA"/>
</dbReference>
<evidence type="ECO:0000256" key="1">
    <source>
        <dbReference type="SAM" id="MobiDB-lite"/>
    </source>
</evidence>
<accession>A0ABP4JWV1</accession>
<name>A0ABP4JWV1_9ACTN</name>
<feature type="compositionally biased region" description="Basic and acidic residues" evidence="1">
    <location>
        <begin position="1"/>
        <end position="18"/>
    </location>
</feature>
<feature type="region of interest" description="Disordered" evidence="1">
    <location>
        <begin position="1"/>
        <end position="117"/>
    </location>
</feature>